<evidence type="ECO:0000313" key="2">
    <source>
        <dbReference type="Proteomes" id="UP000811545"/>
    </source>
</evidence>
<dbReference type="EMBL" id="QLTW01000270">
    <property type="protein sequence ID" value="MBT9146016.1"/>
    <property type="molecule type" value="Genomic_DNA"/>
</dbReference>
<gene>
    <name evidence="1" type="ORF">DDT42_01895</name>
</gene>
<comment type="caution">
    <text evidence="1">The sequence shown here is derived from an EMBL/GenBank/DDBJ whole genome shotgun (WGS) entry which is preliminary data.</text>
</comment>
<evidence type="ECO:0000313" key="1">
    <source>
        <dbReference type="EMBL" id="MBT9146016.1"/>
    </source>
</evidence>
<sequence length="263" mass="29835">MNYPSFTSERNQYMSEKRIDRAIELLGEEVVYRILAFSSYLLGWSQQEVAESFNYSVPGLKSLIQQVLMQGVGRFIDQRKNEALPKLADRKIADEMTSAEISINGAEDNVIIDIKSAILKLNTDDTLLRKVIAMVLVDSEVLSKKDASDIMGSQPLAVIKNYKVFKEEGAKGLVDKRIGQKEDYKFDSKVKGELCYGYSMNILKGEKTSDAELARYLTDTLGEEFPRRSVSYHMNLMGLNIIRPRLEKDTQEIIKEGLTKKGR</sequence>
<reference evidence="1 2" key="1">
    <citation type="journal article" date="2021" name="bioRxiv">
        <title>Unique metabolic strategies in Hadean analogues reveal hints for primordial physiology.</title>
        <authorList>
            <person name="Nobu M.K."/>
            <person name="Nakai R."/>
            <person name="Tamazawa S."/>
            <person name="Mori H."/>
            <person name="Toyoda A."/>
            <person name="Ijiri A."/>
            <person name="Suzuki S."/>
            <person name="Kurokawa K."/>
            <person name="Kamagata Y."/>
            <person name="Tamaki H."/>
        </authorList>
    </citation>
    <scope>NUCLEOTIDE SEQUENCE [LARGE SCALE GENOMIC DNA]</scope>
    <source>
        <strain evidence="1">BS525</strain>
    </source>
</reference>
<dbReference type="AlphaFoldDB" id="A0A9E2BJ79"/>
<accession>A0A9E2BJ79</accession>
<organism evidence="1 2">
    <name type="scientific">Psychracetigena formicireducens</name>
    <dbReference type="NCBI Taxonomy" id="2986056"/>
    <lineage>
        <taxon>Bacteria</taxon>
        <taxon>Bacillati</taxon>
        <taxon>Candidatus Lithacetigenota</taxon>
        <taxon>Candidatus Psychracetigena</taxon>
    </lineage>
</organism>
<protein>
    <submittedName>
        <fullName evidence="1">Uncharacterized protein</fullName>
    </submittedName>
</protein>
<proteinExistence type="predicted"/>
<dbReference type="Proteomes" id="UP000811545">
    <property type="component" value="Unassembled WGS sequence"/>
</dbReference>
<name>A0A9E2BJ79_PSYF1</name>